<name>A0A165S706_9APHY</name>
<sequence>MRFYVLWLVLSVPLSHATTVPFTRHRYSDANTHLRRRSGSTSYSRPVVDAATDSDGADTTGLSTVRDLLYVANVSIAGTGEPNIYCGPLFRSLGSRARLLLEWLCDISVFTAGP</sequence>
<keyword evidence="4" id="KW-1185">Reference proteome</keyword>
<dbReference type="STRING" id="1314783.A0A165S706"/>
<evidence type="ECO:0000313" key="4">
    <source>
        <dbReference type="Proteomes" id="UP000076727"/>
    </source>
</evidence>
<dbReference type="AlphaFoldDB" id="A0A165S706"/>
<evidence type="ECO:0000256" key="2">
    <source>
        <dbReference type="SAM" id="SignalP"/>
    </source>
</evidence>
<feature type="signal peptide" evidence="2">
    <location>
        <begin position="1"/>
        <end position="17"/>
    </location>
</feature>
<dbReference type="EMBL" id="KV429045">
    <property type="protein sequence ID" value="KZT71611.1"/>
    <property type="molecule type" value="Genomic_DNA"/>
</dbReference>
<dbReference type="Proteomes" id="UP000076727">
    <property type="component" value="Unassembled WGS sequence"/>
</dbReference>
<gene>
    <name evidence="3" type="ORF">DAEQUDRAFT_114303</name>
</gene>
<proteinExistence type="predicted"/>
<evidence type="ECO:0000256" key="1">
    <source>
        <dbReference type="SAM" id="MobiDB-lite"/>
    </source>
</evidence>
<accession>A0A165S706</accession>
<organism evidence="3 4">
    <name type="scientific">Daedalea quercina L-15889</name>
    <dbReference type="NCBI Taxonomy" id="1314783"/>
    <lineage>
        <taxon>Eukaryota</taxon>
        <taxon>Fungi</taxon>
        <taxon>Dikarya</taxon>
        <taxon>Basidiomycota</taxon>
        <taxon>Agaricomycotina</taxon>
        <taxon>Agaricomycetes</taxon>
        <taxon>Polyporales</taxon>
        <taxon>Fomitopsis</taxon>
    </lineage>
</organism>
<keyword evidence="2" id="KW-0732">Signal</keyword>
<feature type="region of interest" description="Disordered" evidence="1">
    <location>
        <begin position="33"/>
        <end position="55"/>
    </location>
</feature>
<protein>
    <submittedName>
        <fullName evidence="3">Uncharacterized protein</fullName>
    </submittedName>
</protein>
<evidence type="ECO:0000313" key="3">
    <source>
        <dbReference type="EMBL" id="KZT71611.1"/>
    </source>
</evidence>
<feature type="chain" id="PRO_5007866225" evidence="2">
    <location>
        <begin position="18"/>
        <end position="114"/>
    </location>
</feature>
<reference evidence="3 4" key="1">
    <citation type="journal article" date="2016" name="Mol. Biol. Evol.">
        <title>Comparative Genomics of Early-Diverging Mushroom-Forming Fungi Provides Insights into the Origins of Lignocellulose Decay Capabilities.</title>
        <authorList>
            <person name="Nagy L.G."/>
            <person name="Riley R."/>
            <person name="Tritt A."/>
            <person name="Adam C."/>
            <person name="Daum C."/>
            <person name="Floudas D."/>
            <person name="Sun H."/>
            <person name="Yadav J.S."/>
            <person name="Pangilinan J."/>
            <person name="Larsson K.H."/>
            <person name="Matsuura K."/>
            <person name="Barry K."/>
            <person name="Labutti K."/>
            <person name="Kuo R."/>
            <person name="Ohm R.A."/>
            <person name="Bhattacharya S.S."/>
            <person name="Shirouzu T."/>
            <person name="Yoshinaga Y."/>
            <person name="Martin F.M."/>
            <person name="Grigoriev I.V."/>
            <person name="Hibbett D.S."/>
        </authorList>
    </citation>
    <scope>NUCLEOTIDE SEQUENCE [LARGE SCALE GENOMIC DNA]</scope>
    <source>
        <strain evidence="3 4">L-15889</strain>
    </source>
</reference>